<protein>
    <submittedName>
        <fullName evidence="2">Secreted effector protein PipB</fullName>
    </submittedName>
</protein>
<dbReference type="Proteomes" id="UP000215506">
    <property type="component" value="Unassembled WGS sequence"/>
</dbReference>
<dbReference type="Gene3D" id="2.160.20.80">
    <property type="entry name" value="E3 ubiquitin-protein ligase SopA"/>
    <property type="match status" value="2"/>
</dbReference>
<proteinExistence type="predicted"/>
<feature type="transmembrane region" description="Helical" evidence="1">
    <location>
        <begin position="29"/>
        <end position="51"/>
    </location>
</feature>
<evidence type="ECO:0000313" key="3">
    <source>
        <dbReference type="Proteomes" id="UP000215506"/>
    </source>
</evidence>
<dbReference type="SUPFAM" id="SSF141571">
    <property type="entry name" value="Pentapeptide repeat-like"/>
    <property type="match status" value="1"/>
</dbReference>
<reference evidence="2 3" key="1">
    <citation type="submission" date="2017-07" db="EMBL/GenBank/DDBJ databases">
        <title>First draft Genome Sequence of Nocardia cerradoensis isolated from human infection.</title>
        <authorList>
            <person name="Carrasco G."/>
        </authorList>
    </citation>
    <scope>NUCLEOTIDE SEQUENCE [LARGE SCALE GENOMIC DNA]</scope>
    <source>
        <strain evidence="2 3">CNM20130759</strain>
    </source>
</reference>
<dbReference type="AlphaFoldDB" id="A0A231H1E2"/>
<dbReference type="Pfam" id="PF00805">
    <property type="entry name" value="Pentapeptide"/>
    <property type="match status" value="2"/>
</dbReference>
<organism evidence="2 3">
    <name type="scientific">Nocardia cerradoensis</name>
    <dbReference type="NCBI Taxonomy" id="85688"/>
    <lineage>
        <taxon>Bacteria</taxon>
        <taxon>Bacillati</taxon>
        <taxon>Actinomycetota</taxon>
        <taxon>Actinomycetes</taxon>
        <taxon>Mycobacteriales</taxon>
        <taxon>Nocardiaceae</taxon>
        <taxon>Nocardia</taxon>
    </lineage>
</organism>
<dbReference type="PANTHER" id="PTHR14136">
    <property type="entry name" value="BTB_POZ DOMAIN-CONTAINING PROTEIN KCTD9"/>
    <property type="match status" value="1"/>
</dbReference>
<keyword evidence="1" id="KW-1133">Transmembrane helix</keyword>
<evidence type="ECO:0000256" key="1">
    <source>
        <dbReference type="SAM" id="Phobius"/>
    </source>
</evidence>
<sequence>MTAPKTPGKPSGARSWPRRMLHWSGWPKVAAMATAVGTLGATLTAAVALWFTAQSLRATNNQYALSEQVAVTDRFRLAAEQLASDKIDVRISGIYLLERLAKDSTADHPTVFSVLEAFVRTQMGAAACDDSEARPDSAVEPPADIQTALTVIGRRDAARDGDHRVDLSRTCLNGATLDNARLAGVDLTGVRLIGAKLGNADLTGAKLSGTRLAFADLTAANLGDDDLTGTDLHRANLTGAHLTGANLTGVHLTGAKLNEADLVRATLTGALLTGADLTGVKYDDGTAWPAGFAPPPR</sequence>
<dbReference type="InterPro" id="IPR001646">
    <property type="entry name" value="5peptide_repeat"/>
</dbReference>
<name>A0A231H1E2_9NOCA</name>
<gene>
    <name evidence="2" type="primary">pipB</name>
    <name evidence="2" type="ORF">B7C42_05405</name>
</gene>
<dbReference type="InterPro" id="IPR051082">
    <property type="entry name" value="Pentapeptide-BTB/POZ_domain"/>
</dbReference>
<evidence type="ECO:0000313" key="2">
    <source>
        <dbReference type="EMBL" id="OXR42627.1"/>
    </source>
</evidence>
<keyword evidence="1" id="KW-0472">Membrane</keyword>
<keyword evidence="1" id="KW-0812">Transmembrane</keyword>
<keyword evidence="3" id="KW-1185">Reference proteome</keyword>
<comment type="caution">
    <text evidence="2">The sequence shown here is derived from an EMBL/GenBank/DDBJ whole genome shotgun (WGS) entry which is preliminary data.</text>
</comment>
<dbReference type="PANTHER" id="PTHR14136:SF17">
    <property type="entry name" value="BTB_POZ DOMAIN-CONTAINING PROTEIN KCTD9"/>
    <property type="match status" value="1"/>
</dbReference>
<accession>A0A231H1E2</accession>
<dbReference type="EMBL" id="NGAF01000013">
    <property type="protein sequence ID" value="OXR42627.1"/>
    <property type="molecule type" value="Genomic_DNA"/>
</dbReference>